<accession>A0A5B0RDI7</accession>
<evidence type="ECO:0000313" key="1">
    <source>
        <dbReference type="EMBL" id="KAA1111622.1"/>
    </source>
</evidence>
<dbReference type="EMBL" id="VSWC01000016">
    <property type="protein sequence ID" value="KAA1111622.1"/>
    <property type="molecule type" value="Genomic_DNA"/>
</dbReference>
<comment type="caution">
    <text evidence="2">The sequence shown here is derived from an EMBL/GenBank/DDBJ whole genome shotgun (WGS) entry which is preliminary data.</text>
</comment>
<evidence type="ECO:0000313" key="3">
    <source>
        <dbReference type="Proteomes" id="UP000324748"/>
    </source>
</evidence>
<organism evidence="2 4">
    <name type="scientific">Puccinia graminis f. sp. tritici</name>
    <dbReference type="NCBI Taxonomy" id="56615"/>
    <lineage>
        <taxon>Eukaryota</taxon>
        <taxon>Fungi</taxon>
        <taxon>Dikarya</taxon>
        <taxon>Basidiomycota</taxon>
        <taxon>Pucciniomycotina</taxon>
        <taxon>Pucciniomycetes</taxon>
        <taxon>Pucciniales</taxon>
        <taxon>Pucciniaceae</taxon>
        <taxon>Puccinia</taxon>
    </lineage>
</organism>
<keyword evidence="3" id="KW-1185">Reference proteome</keyword>
<evidence type="ECO:0000313" key="2">
    <source>
        <dbReference type="EMBL" id="KAA1123881.1"/>
    </source>
</evidence>
<gene>
    <name evidence="1" type="ORF">PGT21_006572</name>
    <name evidence="2" type="ORF">PGTUg99_028265</name>
</gene>
<evidence type="ECO:0000313" key="4">
    <source>
        <dbReference type="Proteomes" id="UP000325313"/>
    </source>
</evidence>
<protein>
    <submittedName>
        <fullName evidence="2">Uncharacterized protein</fullName>
    </submittedName>
</protein>
<sequence length="119" mass="13934">MQLYSILSGFYLLNSYVISAHPTLYPKGLEKREIEGPTVGTQVHSLHRRMEGTSQSNWQEFMTQAEFMSQEIRLAKEQHHTLKLSHQLIKDQTADWGRKVEKKYEKICPKDDNLSKQNQ</sequence>
<proteinExistence type="predicted"/>
<dbReference type="OrthoDB" id="10271640at2759"/>
<name>A0A5B0RDI7_PUCGR</name>
<dbReference type="EMBL" id="VDEP01000206">
    <property type="protein sequence ID" value="KAA1123881.1"/>
    <property type="molecule type" value="Genomic_DNA"/>
</dbReference>
<dbReference type="Proteomes" id="UP000325313">
    <property type="component" value="Unassembled WGS sequence"/>
</dbReference>
<dbReference type="AlphaFoldDB" id="A0A5B0RDI7"/>
<dbReference type="Proteomes" id="UP000324748">
    <property type="component" value="Unassembled WGS sequence"/>
</dbReference>
<reference evidence="3 4" key="1">
    <citation type="submission" date="2019-05" db="EMBL/GenBank/DDBJ databases">
        <title>Emergence of the Ug99 lineage of the wheat stem rust pathogen through somatic hybridization.</title>
        <authorList>
            <person name="Li F."/>
            <person name="Upadhyaya N.M."/>
            <person name="Sperschneider J."/>
            <person name="Matny O."/>
            <person name="Nguyen-Phuc H."/>
            <person name="Mago R."/>
            <person name="Raley C."/>
            <person name="Miller M.E."/>
            <person name="Silverstein K.A.T."/>
            <person name="Henningsen E."/>
            <person name="Hirsch C.D."/>
            <person name="Visser B."/>
            <person name="Pretorius Z.A."/>
            <person name="Steffenson B.J."/>
            <person name="Schwessinger B."/>
            <person name="Dodds P.N."/>
            <person name="Figueroa M."/>
        </authorList>
    </citation>
    <scope>NUCLEOTIDE SEQUENCE [LARGE SCALE GENOMIC DNA]</scope>
    <source>
        <strain evidence="1">21-0</strain>
        <strain evidence="2 4">Ug99</strain>
    </source>
</reference>